<evidence type="ECO:0000256" key="1">
    <source>
        <dbReference type="SAM" id="MobiDB-lite"/>
    </source>
</evidence>
<name>A0ABV1R4V9_9HYPH</name>
<evidence type="ECO:0008006" key="4">
    <source>
        <dbReference type="Google" id="ProtNLM"/>
    </source>
</evidence>
<accession>A0ABV1R4V9</accession>
<keyword evidence="3" id="KW-1185">Reference proteome</keyword>
<sequence>MNDTNHKSAVTAADPRIHPDDASFVRFLLAQEAVLDTATEFLGIVRRLAATADYRATVSEGAVETRDYFRLLMNLALIEDRHHDERRAARAKRDRADAKAGLPF</sequence>
<reference evidence="2" key="1">
    <citation type="submission" date="2024-06" db="EMBL/GenBank/DDBJ databases">
        <authorList>
            <person name="Campbell A.G."/>
        </authorList>
    </citation>
    <scope>NUCLEOTIDE SEQUENCE</scope>
    <source>
        <strain evidence="2">EM17</strain>
    </source>
</reference>
<organism evidence="2 3">
    <name type="scientific">Methylobacterium brachiatum</name>
    <dbReference type="NCBI Taxonomy" id="269660"/>
    <lineage>
        <taxon>Bacteria</taxon>
        <taxon>Pseudomonadati</taxon>
        <taxon>Pseudomonadota</taxon>
        <taxon>Alphaproteobacteria</taxon>
        <taxon>Hyphomicrobiales</taxon>
        <taxon>Methylobacteriaceae</taxon>
        <taxon>Methylobacterium</taxon>
    </lineage>
</organism>
<comment type="caution">
    <text evidence="2">The sequence shown here is derived from an EMBL/GenBank/DDBJ whole genome shotgun (WGS) entry which is preliminary data.</text>
</comment>
<dbReference type="EMBL" id="JBELQD010000017">
    <property type="protein sequence ID" value="MER2289855.1"/>
    <property type="molecule type" value="Genomic_DNA"/>
</dbReference>
<dbReference type="RefSeq" id="WP_350379887.1">
    <property type="nucleotide sequence ID" value="NZ_JBELQD010000017.1"/>
</dbReference>
<proteinExistence type="predicted"/>
<dbReference type="Proteomes" id="UP001432995">
    <property type="component" value="Unassembled WGS sequence"/>
</dbReference>
<gene>
    <name evidence="2" type="ORF">ABS770_16430</name>
</gene>
<evidence type="ECO:0000313" key="2">
    <source>
        <dbReference type="EMBL" id="MER2289855.1"/>
    </source>
</evidence>
<protein>
    <recommendedName>
        <fullName evidence="4">Terminase small subunit</fullName>
    </recommendedName>
</protein>
<evidence type="ECO:0000313" key="3">
    <source>
        <dbReference type="Proteomes" id="UP001432995"/>
    </source>
</evidence>
<feature type="region of interest" description="Disordered" evidence="1">
    <location>
        <begin position="84"/>
        <end position="104"/>
    </location>
</feature>